<sequence length="136" mass="14536">MNVTAEGIWFIEYEDGTVHGPLQNLITQAGLGLIASSISNLSSPYLLVGDDNDPGETITEIFRKPVSSVTCTAGEVRFRTQVLPAECNGNHNKMAIFIGGTDVAGTGTMLNLLTQPWSKNVNTVLTIEARITITGN</sequence>
<evidence type="ECO:0000313" key="2">
    <source>
        <dbReference type="Proteomes" id="UP000430670"/>
    </source>
</evidence>
<proteinExistence type="predicted"/>
<dbReference type="AlphaFoldDB" id="A0A6I3SQT0"/>
<organism evidence="1 2">
    <name type="scientific">Heliobacterium mobile</name>
    <name type="common">Heliobacillus mobilis</name>
    <dbReference type="NCBI Taxonomy" id="28064"/>
    <lineage>
        <taxon>Bacteria</taxon>
        <taxon>Bacillati</taxon>
        <taxon>Bacillota</taxon>
        <taxon>Clostridia</taxon>
        <taxon>Eubacteriales</taxon>
        <taxon>Heliobacteriaceae</taxon>
        <taxon>Heliobacterium</taxon>
    </lineage>
</organism>
<dbReference type="RefSeq" id="WP_155477842.1">
    <property type="nucleotide sequence ID" value="NZ_WNKU01000035.1"/>
</dbReference>
<keyword evidence="2" id="KW-1185">Reference proteome</keyword>
<evidence type="ECO:0000313" key="1">
    <source>
        <dbReference type="EMBL" id="MTV50762.1"/>
    </source>
</evidence>
<protein>
    <submittedName>
        <fullName evidence="1">Uncharacterized protein</fullName>
    </submittedName>
</protein>
<gene>
    <name evidence="1" type="ORF">GJ688_17665</name>
</gene>
<dbReference type="EMBL" id="WNKU01000035">
    <property type="protein sequence ID" value="MTV50762.1"/>
    <property type="molecule type" value="Genomic_DNA"/>
</dbReference>
<reference evidence="1 2" key="1">
    <citation type="submission" date="2019-11" db="EMBL/GenBank/DDBJ databases">
        <title>Whole-genome sequence of a the green, strictly anaerobic photosynthetic bacterium Heliobacillus mobilis DSM 6151.</title>
        <authorList>
            <person name="Kyndt J.A."/>
            <person name="Meyer T.E."/>
        </authorList>
    </citation>
    <scope>NUCLEOTIDE SEQUENCE [LARGE SCALE GENOMIC DNA]</scope>
    <source>
        <strain evidence="1 2">DSM 6151</strain>
    </source>
</reference>
<comment type="caution">
    <text evidence="1">The sequence shown here is derived from an EMBL/GenBank/DDBJ whole genome shotgun (WGS) entry which is preliminary data.</text>
</comment>
<name>A0A6I3SQT0_HELMO</name>
<accession>A0A6I3SQT0</accession>
<dbReference type="Proteomes" id="UP000430670">
    <property type="component" value="Unassembled WGS sequence"/>
</dbReference>
<dbReference type="OrthoDB" id="2081437at2"/>